<protein>
    <recommendedName>
        <fullName evidence="2">F5/8 type C domain-containing protein</fullName>
    </recommendedName>
</protein>
<dbReference type="SUPFAM" id="SSF49899">
    <property type="entry name" value="Concanavalin A-like lectins/glucanases"/>
    <property type="match status" value="1"/>
</dbReference>
<gene>
    <name evidence="3" type="ORF">GCM10011369_24310</name>
</gene>
<evidence type="ECO:0000313" key="3">
    <source>
        <dbReference type="EMBL" id="GGA81490.1"/>
    </source>
</evidence>
<dbReference type="InterPro" id="IPR000421">
    <property type="entry name" value="FA58C"/>
</dbReference>
<feature type="region of interest" description="Disordered" evidence="1">
    <location>
        <begin position="178"/>
        <end position="204"/>
    </location>
</feature>
<proteinExistence type="predicted"/>
<dbReference type="Gene3D" id="2.60.120.200">
    <property type="match status" value="1"/>
</dbReference>
<reference evidence="4" key="1">
    <citation type="journal article" date="2019" name="Int. J. Syst. Evol. Microbiol.">
        <title>The Global Catalogue of Microorganisms (GCM) 10K type strain sequencing project: providing services to taxonomists for standard genome sequencing and annotation.</title>
        <authorList>
            <consortium name="The Broad Institute Genomics Platform"/>
            <consortium name="The Broad Institute Genome Sequencing Center for Infectious Disease"/>
            <person name="Wu L."/>
            <person name="Ma J."/>
        </authorList>
    </citation>
    <scope>NUCLEOTIDE SEQUENCE [LARGE SCALE GENOMIC DNA]</scope>
    <source>
        <strain evidence="4">CGMCC 1.10130</strain>
    </source>
</reference>
<organism evidence="3 4">
    <name type="scientific">Neiella marina</name>
    <dbReference type="NCBI Taxonomy" id="508461"/>
    <lineage>
        <taxon>Bacteria</taxon>
        <taxon>Pseudomonadati</taxon>
        <taxon>Pseudomonadota</taxon>
        <taxon>Gammaproteobacteria</taxon>
        <taxon>Alteromonadales</taxon>
        <taxon>Echinimonadaceae</taxon>
        <taxon>Neiella</taxon>
    </lineage>
</organism>
<dbReference type="Gene3D" id="2.60.120.260">
    <property type="entry name" value="Galactose-binding domain-like"/>
    <property type="match status" value="1"/>
</dbReference>
<dbReference type="InterPro" id="IPR014895">
    <property type="entry name" value="Alginate_lyase_2"/>
</dbReference>
<dbReference type="EMBL" id="BMDX01000012">
    <property type="protein sequence ID" value="GGA81490.1"/>
    <property type="molecule type" value="Genomic_DNA"/>
</dbReference>
<evidence type="ECO:0000259" key="2">
    <source>
        <dbReference type="PROSITE" id="PS50022"/>
    </source>
</evidence>
<accession>A0A8J2XMW9</accession>
<keyword evidence="4" id="KW-1185">Reference proteome</keyword>
<evidence type="ECO:0000256" key="1">
    <source>
        <dbReference type="SAM" id="MobiDB-lite"/>
    </source>
</evidence>
<dbReference type="PROSITE" id="PS50022">
    <property type="entry name" value="FA58C_3"/>
    <property type="match status" value="1"/>
</dbReference>
<dbReference type="Pfam" id="PF00754">
    <property type="entry name" value="F5_F8_type_C"/>
    <property type="match status" value="1"/>
</dbReference>
<sequence>MSLATACGGGGGSSSPNTGTPITPPAEPEACTLPTTTTLVAAYDDGSNDGHSPTDAIDGSLEESSRWSSEGDGKWLIVDLGEAFDIREVRTAWYKAEERSSYFDLEYSLDGQTWQLIGEEYQSTIGTSGFETWPVSDADGRYIRVIGHGNSAADNNWNSLLEIEVADCGATNSVTQELELPEPPADPTEQPGEEVTTPDGTPSQPLPVVALDSSLPPSGNFDLSRWYLSVPTDTNGNGKSDSIYEAELNAGYQDQTYFYTTNDGGMTFVCPIYGYKTSTNTSYTRVELRGMLRSGDTSIRTQGVNENNWVFSSAPSAAQSAAGGVDGVLKATLAVNYVTSTVEDGSDYRVGRIVIGQIHANDDEPIRLYYRKLPGNDKGSIYFAHEPIDRSDLWFELIGSKDSDAENPADGIALNEKFSYEIHVQGNTLSVSILREGKDTITKSISMNGSGYDSADQYMYFKAGVYIQDKLEKDISEYASDDPRISDYAQATFYALEATHH</sequence>
<name>A0A8J2XMW9_9GAMM</name>
<dbReference type="InterPro" id="IPR013320">
    <property type="entry name" value="ConA-like_dom_sf"/>
</dbReference>
<dbReference type="InterPro" id="IPR008979">
    <property type="entry name" value="Galactose-bd-like_sf"/>
</dbReference>
<comment type="caution">
    <text evidence="3">The sequence shown here is derived from an EMBL/GenBank/DDBJ whole genome shotgun (WGS) entry which is preliminary data.</text>
</comment>
<dbReference type="Pfam" id="PF08787">
    <property type="entry name" value="Alginate_lyase2"/>
    <property type="match status" value="1"/>
</dbReference>
<evidence type="ECO:0000313" key="4">
    <source>
        <dbReference type="Proteomes" id="UP000619743"/>
    </source>
</evidence>
<dbReference type="Proteomes" id="UP000619743">
    <property type="component" value="Unassembled WGS sequence"/>
</dbReference>
<feature type="domain" description="F5/8 type C" evidence="2">
    <location>
        <begin position="26"/>
        <end position="168"/>
    </location>
</feature>
<dbReference type="AlphaFoldDB" id="A0A8J2XMW9"/>
<dbReference type="SUPFAM" id="SSF49785">
    <property type="entry name" value="Galactose-binding domain-like"/>
    <property type="match status" value="1"/>
</dbReference>
<feature type="region of interest" description="Disordered" evidence="1">
    <location>
        <begin position="1"/>
        <end position="67"/>
    </location>
</feature>